<evidence type="ECO:0000313" key="4">
    <source>
        <dbReference type="Proteomes" id="UP000515838"/>
    </source>
</evidence>
<dbReference type="GeneID" id="81469867"/>
<keyword evidence="2" id="KW-1133">Transmembrane helix</keyword>
<keyword evidence="2" id="KW-0472">Membrane</keyword>
<gene>
    <name evidence="3" type="ORF">IAE60_02750</name>
</gene>
<reference evidence="3 4" key="1">
    <citation type="submission" date="2020-08" db="EMBL/GenBank/DDBJ databases">
        <title>Streptomycin Non-resistant strain, P. mexicana.</title>
        <authorList>
            <person name="Ganesh-Kumar S."/>
            <person name="Zhe T."/>
            <person name="Yu Z."/>
            <person name="Min Y."/>
        </authorList>
    </citation>
    <scope>NUCLEOTIDE SEQUENCE [LARGE SCALE GENOMIC DNA]</scope>
    <source>
        <strain evidence="3 4">GTZY2</strain>
    </source>
</reference>
<dbReference type="Proteomes" id="UP000515838">
    <property type="component" value="Chromosome"/>
</dbReference>
<accession>A0A7G9TE50</accession>
<evidence type="ECO:0000256" key="2">
    <source>
        <dbReference type="SAM" id="Phobius"/>
    </source>
</evidence>
<feature type="region of interest" description="Disordered" evidence="1">
    <location>
        <begin position="1"/>
        <end position="20"/>
    </location>
</feature>
<protein>
    <submittedName>
        <fullName evidence="3">Uncharacterized protein</fullName>
    </submittedName>
</protein>
<feature type="transmembrane region" description="Helical" evidence="2">
    <location>
        <begin position="104"/>
        <end position="125"/>
    </location>
</feature>
<dbReference type="AlphaFoldDB" id="A0A7G9TE50"/>
<evidence type="ECO:0000256" key="1">
    <source>
        <dbReference type="SAM" id="MobiDB-lite"/>
    </source>
</evidence>
<dbReference type="RefSeq" id="WP_187573770.1">
    <property type="nucleotide sequence ID" value="NZ_CP060731.1"/>
</dbReference>
<dbReference type="EMBL" id="CP060731">
    <property type="protein sequence ID" value="QNN78375.1"/>
    <property type="molecule type" value="Genomic_DNA"/>
</dbReference>
<organism evidence="3 4">
    <name type="scientific">Pseudoxanthomonas mexicana</name>
    <dbReference type="NCBI Taxonomy" id="128785"/>
    <lineage>
        <taxon>Bacteria</taxon>
        <taxon>Pseudomonadati</taxon>
        <taxon>Pseudomonadota</taxon>
        <taxon>Gammaproteobacteria</taxon>
        <taxon>Lysobacterales</taxon>
        <taxon>Lysobacteraceae</taxon>
        <taxon>Pseudoxanthomonas</taxon>
    </lineage>
</organism>
<evidence type="ECO:0000313" key="3">
    <source>
        <dbReference type="EMBL" id="QNN78375.1"/>
    </source>
</evidence>
<feature type="transmembrane region" description="Helical" evidence="2">
    <location>
        <begin position="81"/>
        <end position="98"/>
    </location>
</feature>
<keyword evidence="2" id="KW-0812">Transmembrane</keyword>
<sequence length="196" mass="21392">MSLSLRASAPPASSSTASPQPVVRSLKAFSLYASPHEETAAMVAARRALMSRKSLSVEEANERARERRRAASQIQRFDRPARWLALALFAAGALAWSGSTQGSIAILVTGYALLAVTMVALLARVTRTPGAARMPLDHYHLPDEQLASAEDIALLRRLAQQDSELDAATTAWWRSTAPIRKGDIRLALDFHYARQD</sequence>
<name>A0A7G9TE50_PSEMX</name>
<proteinExistence type="predicted"/>